<accession>A0A3S5AS21</accession>
<feature type="transmembrane region" description="Helical" evidence="10">
    <location>
        <begin position="363"/>
        <end position="388"/>
    </location>
</feature>
<feature type="transmembrane region" description="Helical" evidence="10">
    <location>
        <begin position="338"/>
        <end position="357"/>
    </location>
</feature>
<feature type="transmembrane region" description="Helical" evidence="10">
    <location>
        <begin position="89"/>
        <end position="109"/>
    </location>
</feature>
<dbReference type="Gene3D" id="1.20.1250.20">
    <property type="entry name" value="MFS general substrate transporter like domains"/>
    <property type="match status" value="2"/>
</dbReference>
<dbReference type="PANTHER" id="PTHR43184">
    <property type="entry name" value="MAJOR FACILITATOR SUPERFAMILY TRANSPORTER 16, ISOFORM B"/>
    <property type="match status" value="1"/>
</dbReference>
<feature type="transmembrane region" description="Helical" evidence="10">
    <location>
        <begin position="58"/>
        <end position="77"/>
    </location>
</feature>
<evidence type="ECO:0000256" key="5">
    <source>
        <dbReference type="ARBA" id="ARBA00022692"/>
    </source>
</evidence>
<evidence type="ECO:0000256" key="10">
    <source>
        <dbReference type="SAM" id="Phobius"/>
    </source>
</evidence>
<dbReference type="PIRSF" id="PIRSF002808">
    <property type="entry name" value="Hexose_phosphate_transp"/>
    <property type="match status" value="1"/>
</dbReference>
<dbReference type="InterPro" id="IPR011701">
    <property type="entry name" value="MFS"/>
</dbReference>
<dbReference type="Pfam" id="PF07690">
    <property type="entry name" value="MFS_1"/>
    <property type="match status" value="1"/>
</dbReference>
<evidence type="ECO:0000256" key="3">
    <source>
        <dbReference type="ARBA" id="ARBA00022448"/>
    </source>
</evidence>
<dbReference type="InterPro" id="IPR036259">
    <property type="entry name" value="MFS_trans_sf"/>
</dbReference>
<evidence type="ECO:0000256" key="9">
    <source>
        <dbReference type="ARBA" id="ARBA00042039"/>
    </source>
</evidence>
<evidence type="ECO:0000313" key="13">
    <source>
        <dbReference type="Proteomes" id="UP000784294"/>
    </source>
</evidence>
<dbReference type="PANTHER" id="PTHR43184:SF12">
    <property type="entry name" value="SUGAR PHOSPHATE EXCHANGER 3"/>
    <property type="match status" value="1"/>
</dbReference>
<feature type="transmembrane region" description="Helical" evidence="10">
    <location>
        <begin position="400"/>
        <end position="422"/>
    </location>
</feature>
<dbReference type="AlphaFoldDB" id="A0A3S5AS21"/>
<organism evidence="12 13">
    <name type="scientific">Protopolystoma xenopodis</name>
    <dbReference type="NCBI Taxonomy" id="117903"/>
    <lineage>
        <taxon>Eukaryota</taxon>
        <taxon>Metazoa</taxon>
        <taxon>Spiralia</taxon>
        <taxon>Lophotrochozoa</taxon>
        <taxon>Platyhelminthes</taxon>
        <taxon>Monogenea</taxon>
        <taxon>Polyopisthocotylea</taxon>
        <taxon>Polystomatidea</taxon>
        <taxon>Polystomatidae</taxon>
        <taxon>Protopolystoma</taxon>
    </lineage>
</organism>
<dbReference type="GO" id="GO:0005789">
    <property type="term" value="C:endoplasmic reticulum membrane"/>
    <property type="evidence" value="ECO:0007669"/>
    <property type="project" value="TreeGrafter"/>
</dbReference>
<evidence type="ECO:0000259" key="11">
    <source>
        <dbReference type="PROSITE" id="PS50850"/>
    </source>
</evidence>
<proteinExistence type="inferred from homology"/>
<feature type="transmembrane region" description="Helical" evidence="10">
    <location>
        <begin position="182"/>
        <end position="204"/>
    </location>
</feature>
<evidence type="ECO:0000256" key="8">
    <source>
        <dbReference type="ARBA" id="ARBA00041091"/>
    </source>
</evidence>
<dbReference type="Proteomes" id="UP000784294">
    <property type="component" value="Unassembled WGS sequence"/>
</dbReference>
<dbReference type="EMBL" id="CAAALY010083906">
    <property type="protein sequence ID" value="VEL26955.1"/>
    <property type="molecule type" value="Genomic_DNA"/>
</dbReference>
<reference evidence="12" key="1">
    <citation type="submission" date="2018-11" db="EMBL/GenBank/DDBJ databases">
        <authorList>
            <consortium name="Pathogen Informatics"/>
        </authorList>
    </citation>
    <scope>NUCLEOTIDE SEQUENCE</scope>
</reference>
<sequence length="471" mass="51537">MTFISYAFLHASRKAFGNLKPSLISIWISYESNNSLKPAPSIQWDRGSLFENSAQANTFVGLLDSVFMASYAFGLYVSGWIGDRLDPRLVLSSGMLLTSLTVFLFGVFTEWIHLYSKPFYVIIWIFNGLFQSTCWPSAVAIVCNWFGESRGVIFGLWTACASAGNIFGDLLVGSIVPYGYDYAFAVHSALLISNALIVYSGLIVHPKELKNVDTSAYTPIASEEYEEEIDVDNISDTDLSHTLAAFSRTNEDRVLSFRQVLLLPGVIPYSFAYACLKMVNYAFFFWLPLYLDSNFHLSPSMASEFSAFYDLGAIIGGLVAGFLSDLPFLFLSRSCVNIGFLLFSVPALIAYSTIPASPLSLNAFVLFLTGFFTGGPATVISTVIGADVGTRPELCGSKALATVTGIIDGTGSVGASVGQLLVPVLKNAYGWSSVFHFFIASILVAIIMILPIYVKELINNRVRIRSRLETT</sequence>
<feature type="transmembrane region" description="Helical" evidence="10">
    <location>
        <begin position="260"/>
        <end position="287"/>
    </location>
</feature>
<keyword evidence="13" id="KW-1185">Reference proteome</keyword>
<keyword evidence="6 10" id="KW-1133">Transmembrane helix</keyword>
<evidence type="ECO:0000256" key="1">
    <source>
        <dbReference type="ARBA" id="ARBA00004141"/>
    </source>
</evidence>
<keyword evidence="7 10" id="KW-0472">Membrane</keyword>
<comment type="caution">
    <text evidence="12">The sequence shown here is derived from an EMBL/GenBank/DDBJ whole genome shotgun (WGS) entry which is preliminary data.</text>
</comment>
<evidence type="ECO:0000256" key="6">
    <source>
        <dbReference type="ARBA" id="ARBA00022989"/>
    </source>
</evidence>
<dbReference type="OrthoDB" id="3639251at2759"/>
<dbReference type="InterPro" id="IPR000849">
    <property type="entry name" value="Sugar_P_transporter"/>
</dbReference>
<keyword evidence="4" id="KW-0762">Sugar transport</keyword>
<keyword evidence="3" id="KW-0813">Transport</keyword>
<dbReference type="SUPFAM" id="SSF103473">
    <property type="entry name" value="MFS general substrate transporter"/>
    <property type="match status" value="1"/>
</dbReference>
<dbReference type="InterPro" id="IPR020846">
    <property type="entry name" value="MFS_dom"/>
</dbReference>
<dbReference type="PROSITE" id="PS50850">
    <property type="entry name" value="MFS"/>
    <property type="match status" value="1"/>
</dbReference>
<feature type="transmembrane region" description="Helical" evidence="10">
    <location>
        <begin position="153"/>
        <end position="176"/>
    </location>
</feature>
<keyword evidence="5 10" id="KW-0812">Transmembrane</keyword>
<comment type="subcellular location">
    <subcellularLocation>
        <location evidence="1">Membrane</location>
        <topology evidence="1">Multi-pass membrane protein</topology>
    </subcellularLocation>
</comment>
<evidence type="ECO:0000313" key="12">
    <source>
        <dbReference type="EMBL" id="VEL26955.1"/>
    </source>
</evidence>
<evidence type="ECO:0000256" key="7">
    <source>
        <dbReference type="ARBA" id="ARBA00023136"/>
    </source>
</evidence>
<protein>
    <recommendedName>
        <fullName evidence="8">Sugar phosphate exchanger 3</fullName>
    </recommendedName>
    <alternativeName>
        <fullName evidence="9">Solute carrier family 37 member 3</fullName>
    </alternativeName>
</protein>
<feature type="transmembrane region" description="Helical" evidence="10">
    <location>
        <begin position="434"/>
        <end position="454"/>
    </location>
</feature>
<evidence type="ECO:0000256" key="2">
    <source>
        <dbReference type="ARBA" id="ARBA00009598"/>
    </source>
</evidence>
<gene>
    <name evidence="12" type="ORF">PXEA_LOCUS20395</name>
</gene>
<comment type="similarity">
    <text evidence="2">Belongs to the major facilitator superfamily. Organophosphate:Pi antiporter (OPA) (TC 2.A.1.4) family.</text>
</comment>
<name>A0A3S5AS21_9PLAT</name>
<feature type="transmembrane region" description="Helical" evidence="10">
    <location>
        <begin position="121"/>
        <end position="146"/>
    </location>
</feature>
<dbReference type="GO" id="GO:0022857">
    <property type="term" value="F:transmembrane transporter activity"/>
    <property type="evidence" value="ECO:0007669"/>
    <property type="project" value="InterPro"/>
</dbReference>
<feature type="transmembrane region" description="Helical" evidence="10">
    <location>
        <begin position="307"/>
        <end position="331"/>
    </location>
</feature>
<feature type="domain" description="Major facilitator superfamily (MFS) profile" evidence="11">
    <location>
        <begin position="1"/>
        <end position="457"/>
    </location>
</feature>
<evidence type="ECO:0000256" key="4">
    <source>
        <dbReference type="ARBA" id="ARBA00022597"/>
    </source>
</evidence>